<dbReference type="Gene3D" id="1.10.10.60">
    <property type="entry name" value="Homeodomain-like"/>
    <property type="match status" value="1"/>
</dbReference>
<organism evidence="5 6">
    <name type="scientific">Glycomyces mayteni</name>
    <dbReference type="NCBI Taxonomy" id="543887"/>
    <lineage>
        <taxon>Bacteria</taxon>
        <taxon>Bacillati</taxon>
        <taxon>Actinomycetota</taxon>
        <taxon>Actinomycetes</taxon>
        <taxon>Glycomycetales</taxon>
        <taxon>Glycomycetaceae</taxon>
        <taxon>Glycomyces</taxon>
    </lineage>
</organism>
<dbReference type="PANTHER" id="PTHR46796:SF15">
    <property type="entry name" value="BLL1074 PROTEIN"/>
    <property type="match status" value="1"/>
</dbReference>
<proteinExistence type="predicted"/>
<comment type="caution">
    <text evidence="5">The sequence shown here is derived from an EMBL/GenBank/DDBJ whole genome shotgun (WGS) entry which is preliminary data.</text>
</comment>
<keyword evidence="3" id="KW-0804">Transcription</keyword>
<dbReference type="Pfam" id="PF12833">
    <property type="entry name" value="HTH_18"/>
    <property type="match status" value="1"/>
</dbReference>
<evidence type="ECO:0000313" key="5">
    <source>
        <dbReference type="EMBL" id="MFC6957402.1"/>
    </source>
</evidence>
<dbReference type="SMART" id="SM00342">
    <property type="entry name" value="HTH_ARAC"/>
    <property type="match status" value="1"/>
</dbReference>
<dbReference type="InterPro" id="IPR050204">
    <property type="entry name" value="AraC_XylS_family_regulators"/>
</dbReference>
<dbReference type="PROSITE" id="PS01124">
    <property type="entry name" value="HTH_ARAC_FAMILY_2"/>
    <property type="match status" value="1"/>
</dbReference>
<evidence type="ECO:0000256" key="3">
    <source>
        <dbReference type="ARBA" id="ARBA00023163"/>
    </source>
</evidence>
<dbReference type="InterPro" id="IPR046532">
    <property type="entry name" value="DUF6597"/>
</dbReference>
<reference evidence="6" key="1">
    <citation type="journal article" date="2019" name="Int. J. Syst. Evol. Microbiol.">
        <title>The Global Catalogue of Microorganisms (GCM) 10K type strain sequencing project: providing services to taxonomists for standard genome sequencing and annotation.</title>
        <authorList>
            <consortium name="The Broad Institute Genomics Platform"/>
            <consortium name="The Broad Institute Genome Sequencing Center for Infectious Disease"/>
            <person name="Wu L."/>
            <person name="Ma J."/>
        </authorList>
    </citation>
    <scope>NUCLEOTIDE SEQUENCE [LARGE SCALE GENOMIC DNA]</scope>
    <source>
        <strain evidence="6">KACC 12634</strain>
    </source>
</reference>
<dbReference type="EMBL" id="JBHSYS010000002">
    <property type="protein sequence ID" value="MFC6957402.1"/>
    <property type="molecule type" value="Genomic_DNA"/>
</dbReference>
<evidence type="ECO:0000256" key="1">
    <source>
        <dbReference type="ARBA" id="ARBA00023015"/>
    </source>
</evidence>
<accession>A0ABW2D514</accession>
<evidence type="ECO:0000259" key="4">
    <source>
        <dbReference type="PROSITE" id="PS01124"/>
    </source>
</evidence>
<dbReference type="InterPro" id="IPR018060">
    <property type="entry name" value="HTH_AraC"/>
</dbReference>
<keyword evidence="1" id="KW-0805">Transcription regulation</keyword>
<sequence>MSDVAVNTAAVASTAGGQSHVERAPGAALRGLVASAWVQRVEAGAAPYVHRRLPNGAVELTCTIGAAPRLVGPLTAPLTETIAPGATVVGVRFAPGAFPAVAGVPASELTGLDVAAEAVWGRAAAELGEAVAEAATPQAALSLLEHHVAERARDGGEPDPLVSAAVRGLMPWRAGDVASIRASLHISETQLRRRCLSAVGLAPKALHRMLRFQGFLALVQESIARHRAPTETLAHLATRVGYADQAHLSRECVRLTGVPPRVFLAQTRMTCTEGHDHSASFAPLLSAEPVTSRGPRP</sequence>
<evidence type="ECO:0000256" key="2">
    <source>
        <dbReference type="ARBA" id="ARBA00023125"/>
    </source>
</evidence>
<keyword evidence="2" id="KW-0238">DNA-binding</keyword>
<evidence type="ECO:0000313" key="6">
    <source>
        <dbReference type="Proteomes" id="UP001596470"/>
    </source>
</evidence>
<protein>
    <submittedName>
        <fullName evidence="5">DUF6597 domain-containing transcriptional factor</fullName>
    </submittedName>
</protein>
<dbReference type="Proteomes" id="UP001596470">
    <property type="component" value="Unassembled WGS sequence"/>
</dbReference>
<dbReference type="PANTHER" id="PTHR46796">
    <property type="entry name" value="HTH-TYPE TRANSCRIPTIONAL ACTIVATOR RHAS-RELATED"/>
    <property type="match status" value="1"/>
</dbReference>
<dbReference type="Pfam" id="PF20240">
    <property type="entry name" value="DUF6597"/>
    <property type="match status" value="1"/>
</dbReference>
<dbReference type="RefSeq" id="WP_382348933.1">
    <property type="nucleotide sequence ID" value="NZ_JBHMBP010000002.1"/>
</dbReference>
<gene>
    <name evidence="5" type="ORF">ACFQS3_09360</name>
</gene>
<name>A0ABW2D514_9ACTN</name>
<keyword evidence="6" id="KW-1185">Reference proteome</keyword>
<feature type="domain" description="HTH araC/xylS-type" evidence="4">
    <location>
        <begin position="177"/>
        <end position="266"/>
    </location>
</feature>